<protein>
    <recommendedName>
        <fullName evidence="5">DUF4124 domain-containing protein</fullName>
    </recommendedName>
</protein>
<feature type="chain" id="PRO_5024282896" description="DUF4124 domain-containing protein" evidence="2">
    <location>
        <begin position="26"/>
        <end position="192"/>
    </location>
</feature>
<sequence>MIKYTGRLSIIVCLLGLLTSNGASASDKIPYTWYDGDRQRVTYLDPDIVAVFENNYEDHSTRKALGSDSSDVVATYGGVQILRVREDSSAKRQPQSADTGGKLSPVFRDGGKGGPVRALPGGVVIRLNPEINADDWFTSKGLNVIRIIPVGKNTYLVASEPGLAALNLANEMHGHEDVVWAQPNWWRPRAKR</sequence>
<gene>
    <name evidence="3" type="ORF">FIM25_15460</name>
</gene>
<evidence type="ECO:0000256" key="2">
    <source>
        <dbReference type="SAM" id="SignalP"/>
    </source>
</evidence>
<keyword evidence="2" id="KW-0732">Signal</keyword>
<name>A0A5S5MC96_9BACT</name>
<proteinExistence type="predicted"/>
<evidence type="ECO:0000256" key="1">
    <source>
        <dbReference type="SAM" id="MobiDB-lite"/>
    </source>
</evidence>
<dbReference type="OrthoDB" id="9255538at2"/>
<evidence type="ECO:0000313" key="4">
    <source>
        <dbReference type="Proteomes" id="UP000321899"/>
    </source>
</evidence>
<feature type="signal peptide" evidence="2">
    <location>
        <begin position="1"/>
        <end position="25"/>
    </location>
</feature>
<keyword evidence="4" id="KW-1185">Reference proteome</keyword>
<evidence type="ECO:0008006" key="5">
    <source>
        <dbReference type="Google" id="ProtNLM"/>
    </source>
</evidence>
<dbReference type="AlphaFoldDB" id="A0A5S5MC96"/>
<reference evidence="3 4" key="1">
    <citation type="submission" date="2019-06" db="EMBL/GenBank/DDBJ databases">
        <title>Desulfobotulus mexicanus sp. nov., a novel sulfate-reducing bacterium isolated from the sediment of an alkaline crater lake in Mexico.</title>
        <authorList>
            <person name="Hirschler-Rea A."/>
        </authorList>
    </citation>
    <scope>NUCLEOTIDE SEQUENCE [LARGE SCALE GENOMIC DNA]</scope>
    <source>
        <strain evidence="3 4">PAR22N</strain>
    </source>
</reference>
<evidence type="ECO:0000313" key="3">
    <source>
        <dbReference type="EMBL" id="TYT73358.1"/>
    </source>
</evidence>
<accession>A0A5S5MC96</accession>
<dbReference type="RefSeq" id="WP_139450761.1">
    <property type="nucleotide sequence ID" value="NZ_VDMB01000033.1"/>
</dbReference>
<dbReference type="EMBL" id="VDMB01000033">
    <property type="protein sequence ID" value="TYT73358.1"/>
    <property type="molecule type" value="Genomic_DNA"/>
</dbReference>
<dbReference type="Proteomes" id="UP000321899">
    <property type="component" value="Unassembled WGS sequence"/>
</dbReference>
<comment type="caution">
    <text evidence="3">The sequence shown here is derived from an EMBL/GenBank/DDBJ whole genome shotgun (WGS) entry which is preliminary data.</text>
</comment>
<organism evidence="3 4">
    <name type="scientific">Desulfobotulus mexicanus</name>
    <dbReference type="NCBI Taxonomy" id="2586642"/>
    <lineage>
        <taxon>Bacteria</taxon>
        <taxon>Pseudomonadati</taxon>
        <taxon>Thermodesulfobacteriota</taxon>
        <taxon>Desulfobacteria</taxon>
        <taxon>Desulfobacterales</taxon>
        <taxon>Desulfobacteraceae</taxon>
        <taxon>Desulfobotulus</taxon>
    </lineage>
</organism>
<feature type="region of interest" description="Disordered" evidence="1">
    <location>
        <begin position="86"/>
        <end position="114"/>
    </location>
</feature>